<dbReference type="SUPFAM" id="SSF56935">
    <property type="entry name" value="Porins"/>
    <property type="match status" value="1"/>
</dbReference>
<keyword evidence="4" id="KW-1185">Reference proteome</keyword>
<dbReference type="GO" id="GO:0016020">
    <property type="term" value="C:membrane"/>
    <property type="evidence" value="ECO:0007669"/>
    <property type="project" value="InterPro"/>
</dbReference>
<comment type="caution">
    <text evidence="3">The sequence shown here is derived from an EMBL/GenBank/DDBJ whole genome shotgun (WGS) entry which is preliminary data.</text>
</comment>
<name>A0A842I9Z0_9RHOB</name>
<organism evidence="3 4">
    <name type="scientific">Paragemmobacter straminiformis</name>
    <dbReference type="NCBI Taxonomy" id="2045119"/>
    <lineage>
        <taxon>Bacteria</taxon>
        <taxon>Pseudomonadati</taxon>
        <taxon>Pseudomonadota</taxon>
        <taxon>Alphaproteobacteria</taxon>
        <taxon>Rhodobacterales</taxon>
        <taxon>Paracoccaceae</taxon>
        <taxon>Paragemmobacter</taxon>
    </lineage>
</organism>
<dbReference type="GO" id="GO:0015288">
    <property type="term" value="F:porin activity"/>
    <property type="evidence" value="ECO:0007669"/>
    <property type="project" value="InterPro"/>
</dbReference>
<accession>A0A842I9Z0</accession>
<dbReference type="InterPro" id="IPR033900">
    <property type="entry name" value="Gram_neg_porin_domain"/>
</dbReference>
<dbReference type="Gene3D" id="2.40.160.10">
    <property type="entry name" value="Porin"/>
    <property type="match status" value="1"/>
</dbReference>
<evidence type="ECO:0000256" key="1">
    <source>
        <dbReference type="SAM" id="SignalP"/>
    </source>
</evidence>
<feature type="signal peptide" evidence="1">
    <location>
        <begin position="1"/>
        <end position="23"/>
    </location>
</feature>
<evidence type="ECO:0000259" key="2">
    <source>
        <dbReference type="Pfam" id="PF13609"/>
    </source>
</evidence>
<reference evidence="3 4" key="1">
    <citation type="journal article" date="2017" name="Int. J. Syst. Evol. Microbiol.">
        <title>Gemmobacter straminiformis sp. nov., isolated from an artificial fountain.</title>
        <authorList>
            <person name="Kang J.Y."/>
            <person name="Kim M.J."/>
            <person name="Chun J."/>
            <person name="Son K.P."/>
            <person name="Jahng K.Y."/>
        </authorList>
    </citation>
    <scope>NUCLEOTIDE SEQUENCE [LARGE SCALE GENOMIC DNA]</scope>
    <source>
        <strain evidence="3 4">CAM-8</strain>
    </source>
</reference>
<dbReference type="Proteomes" id="UP000555411">
    <property type="component" value="Unassembled WGS sequence"/>
</dbReference>
<dbReference type="EMBL" id="JACLQD010000003">
    <property type="protein sequence ID" value="MBC2836429.1"/>
    <property type="molecule type" value="Genomic_DNA"/>
</dbReference>
<keyword evidence="1" id="KW-0732">Signal</keyword>
<dbReference type="Pfam" id="PF13609">
    <property type="entry name" value="Porin_4"/>
    <property type="match status" value="1"/>
</dbReference>
<dbReference type="InterPro" id="IPR023614">
    <property type="entry name" value="Porin_dom_sf"/>
</dbReference>
<evidence type="ECO:0000313" key="4">
    <source>
        <dbReference type="Proteomes" id="UP000555411"/>
    </source>
</evidence>
<sequence length="328" mass="35304">MRPVFQTMLASSFILALSGMAQAEITLSGDARMGIEQSLFSDDVSFTSRARVRFDMSGETDNGLSFGARVLMNEAELAVPGEFRPWVAGRVYISGPFGMLSMGDTDSAAEAAVGSVSAISLTGLGDNHETTFYQSSVGAAWGPSVLYEYYGSGWAVFASATGEIYYNGLSQNERNLSLGGRYVIDGLTVALGVEQVSSDPRPSTLNVVASVTYDIGEFSAKAVYGQKEDWNVRYDFDPPCTPYCTNFSVTPYEHYYFSLDWERGPLAVAVFYARQPDDTNGPNSRYYGIGAAYDLGGGAGLTGGIVRENSPFAGNDQTAYDFGVTMSF</sequence>
<proteinExistence type="predicted"/>
<gene>
    <name evidence="3" type="ORF">H7F16_12995</name>
</gene>
<dbReference type="RefSeq" id="WP_185798028.1">
    <property type="nucleotide sequence ID" value="NZ_JACLQD010000003.1"/>
</dbReference>
<feature type="chain" id="PRO_5032724473" evidence="1">
    <location>
        <begin position="24"/>
        <end position="328"/>
    </location>
</feature>
<protein>
    <submittedName>
        <fullName evidence="3">Porin</fullName>
    </submittedName>
</protein>
<dbReference type="AlphaFoldDB" id="A0A842I9Z0"/>
<feature type="domain" description="Porin" evidence="2">
    <location>
        <begin position="10"/>
        <end position="307"/>
    </location>
</feature>
<evidence type="ECO:0000313" key="3">
    <source>
        <dbReference type="EMBL" id="MBC2836429.1"/>
    </source>
</evidence>